<accession>A0A8S1MI62</accession>
<reference evidence="1" key="1">
    <citation type="submission" date="2021-01" db="EMBL/GenBank/DDBJ databases">
        <authorList>
            <consortium name="Genoscope - CEA"/>
            <person name="William W."/>
        </authorList>
    </citation>
    <scope>NUCLEOTIDE SEQUENCE</scope>
</reference>
<dbReference type="AlphaFoldDB" id="A0A8S1MI62"/>
<dbReference type="Proteomes" id="UP000692954">
    <property type="component" value="Unassembled WGS sequence"/>
</dbReference>
<gene>
    <name evidence="1" type="ORF">PSON_ATCC_30995.1.T0360081</name>
</gene>
<proteinExistence type="predicted"/>
<comment type="caution">
    <text evidence="1">The sequence shown here is derived from an EMBL/GenBank/DDBJ whole genome shotgun (WGS) entry which is preliminary data.</text>
</comment>
<sequence>MQKQQQKMSGDQLVKQLLFLQQMKQNIAFRHFVNLELYQKLEQLKLLFRRDQSFEECIVILSRLVLAYSNLLVQLVEETCDSGEDILMKGTKWNILNSIKSEQEYYKIFFSNCKEQLFKEIQYEVELSDSDRNKLEDNFTTKIIKLIGDILDDLKKKFSEGILQDSLIALELLLDQQITHKNIVKTTDLDFQLLLVEKQQRDDWRKILDRITIKWRQLQKL</sequence>
<organism evidence="1 2">
    <name type="scientific">Paramecium sonneborni</name>
    <dbReference type="NCBI Taxonomy" id="65129"/>
    <lineage>
        <taxon>Eukaryota</taxon>
        <taxon>Sar</taxon>
        <taxon>Alveolata</taxon>
        <taxon>Ciliophora</taxon>
        <taxon>Intramacronucleata</taxon>
        <taxon>Oligohymenophorea</taxon>
        <taxon>Peniculida</taxon>
        <taxon>Parameciidae</taxon>
        <taxon>Paramecium</taxon>
    </lineage>
</organism>
<protein>
    <submittedName>
        <fullName evidence="1">Uncharacterized protein</fullName>
    </submittedName>
</protein>
<evidence type="ECO:0000313" key="1">
    <source>
        <dbReference type="EMBL" id="CAD8077343.1"/>
    </source>
</evidence>
<keyword evidence="2" id="KW-1185">Reference proteome</keyword>
<dbReference type="EMBL" id="CAJJDN010000036">
    <property type="protein sequence ID" value="CAD8077343.1"/>
    <property type="molecule type" value="Genomic_DNA"/>
</dbReference>
<evidence type="ECO:0000313" key="2">
    <source>
        <dbReference type="Proteomes" id="UP000692954"/>
    </source>
</evidence>
<name>A0A8S1MI62_9CILI</name>